<feature type="chain" id="PRO_5043859181" evidence="2">
    <location>
        <begin position="18"/>
        <end position="295"/>
    </location>
</feature>
<organism evidence="3">
    <name type="scientific">Magallana gigas</name>
    <name type="common">Pacific oyster</name>
    <name type="synonym">Crassostrea gigas</name>
    <dbReference type="NCBI Taxonomy" id="29159"/>
    <lineage>
        <taxon>Eukaryota</taxon>
        <taxon>Metazoa</taxon>
        <taxon>Spiralia</taxon>
        <taxon>Lophotrochozoa</taxon>
        <taxon>Mollusca</taxon>
        <taxon>Bivalvia</taxon>
        <taxon>Autobranchia</taxon>
        <taxon>Pteriomorphia</taxon>
        <taxon>Ostreida</taxon>
        <taxon>Ostreoidea</taxon>
        <taxon>Ostreidae</taxon>
        <taxon>Magallana</taxon>
    </lineage>
</organism>
<feature type="signal peptide" evidence="2">
    <location>
        <begin position="1"/>
        <end position="17"/>
    </location>
</feature>
<name>K1PSW6_MAGGI</name>
<accession>K1PSW6</accession>
<protein>
    <submittedName>
        <fullName evidence="3">Uncharacterized protein</fullName>
    </submittedName>
</protein>
<evidence type="ECO:0000256" key="1">
    <source>
        <dbReference type="SAM" id="MobiDB-lite"/>
    </source>
</evidence>
<proteinExistence type="predicted"/>
<dbReference type="HOGENOM" id="CLU_944137_0_0_1"/>
<reference evidence="3" key="1">
    <citation type="journal article" date="2012" name="Nature">
        <title>The oyster genome reveals stress adaptation and complexity of shell formation.</title>
        <authorList>
            <person name="Zhang G."/>
            <person name="Fang X."/>
            <person name="Guo X."/>
            <person name="Li L."/>
            <person name="Luo R."/>
            <person name="Xu F."/>
            <person name="Yang P."/>
            <person name="Zhang L."/>
            <person name="Wang X."/>
            <person name="Qi H."/>
            <person name="Xiong Z."/>
            <person name="Que H."/>
            <person name="Xie Y."/>
            <person name="Holland P.W."/>
            <person name="Paps J."/>
            <person name="Zhu Y."/>
            <person name="Wu F."/>
            <person name="Chen Y."/>
            <person name="Wang J."/>
            <person name="Peng C."/>
            <person name="Meng J."/>
            <person name="Yang L."/>
            <person name="Liu J."/>
            <person name="Wen B."/>
            <person name="Zhang N."/>
            <person name="Huang Z."/>
            <person name="Zhu Q."/>
            <person name="Feng Y."/>
            <person name="Mount A."/>
            <person name="Hedgecock D."/>
            <person name="Xu Z."/>
            <person name="Liu Y."/>
            <person name="Domazet-Loso T."/>
            <person name="Du Y."/>
            <person name="Sun X."/>
            <person name="Zhang S."/>
            <person name="Liu B."/>
            <person name="Cheng P."/>
            <person name="Jiang X."/>
            <person name="Li J."/>
            <person name="Fan D."/>
            <person name="Wang W."/>
            <person name="Fu W."/>
            <person name="Wang T."/>
            <person name="Wang B."/>
            <person name="Zhang J."/>
            <person name="Peng Z."/>
            <person name="Li Y."/>
            <person name="Li N."/>
            <person name="Wang J."/>
            <person name="Chen M."/>
            <person name="He Y."/>
            <person name="Tan F."/>
            <person name="Song X."/>
            <person name="Zheng Q."/>
            <person name="Huang R."/>
            <person name="Yang H."/>
            <person name="Du X."/>
            <person name="Chen L."/>
            <person name="Yang M."/>
            <person name="Gaffney P.M."/>
            <person name="Wang S."/>
            <person name="Luo L."/>
            <person name="She Z."/>
            <person name="Ming Y."/>
            <person name="Huang W."/>
            <person name="Zhang S."/>
            <person name="Huang B."/>
            <person name="Zhang Y."/>
            <person name="Qu T."/>
            <person name="Ni P."/>
            <person name="Miao G."/>
            <person name="Wang J."/>
            <person name="Wang Q."/>
            <person name="Steinberg C.E."/>
            <person name="Wang H."/>
            <person name="Li N."/>
            <person name="Qian L."/>
            <person name="Zhang G."/>
            <person name="Li Y."/>
            <person name="Yang H."/>
            <person name="Liu X."/>
            <person name="Wang J."/>
            <person name="Yin Y."/>
            <person name="Wang J."/>
        </authorList>
    </citation>
    <scope>NUCLEOTIDE SEQUENCE [LARGE SCALE GENOMIC DNA]</scope>
    <source>
        <strain evidence="3">05x7-T-G4-1.051#20</strain>
    </source>
</reference>
<dbReference type="AlphaFoldDB" id="K1PSW6"/>
<gene>
    <name evidence="3" type="ORF">CGI_10003040</name>
</gene>
<feature type="region of interest" description="Disordered" evidence="1">
    <location>
        <begin position="83"/>
        <end position="258"/>
    </location>
</feature>
<dbReference type="InParanoid" id="K1PSW6"/>
<feature type="compositionally biased region" description="Low complexity" evidence="1">
    <location>
        <begin position="183"/>
        <end position="200"/>
    </location>
</feature>
<feature type="compositionally biased region" description="Low complexity" evidence="1">
    <location>
        <begin position="116"/>
        <end position="128"/>
    </location>
</feature>
<feature type="compositionally biased region" description="Low complexity" evidence="1">
    <location>
        <begin position="244"/>
        <end position="258"/>
    </location>
</feature>
<dbReference type="EMBL" id="JH819173">
    <property type="protein sequence ID" value="EKC21959.1"/>
    <property type="molecule type" value="Genomic_DNA"/>
</dbReference>
<evidence type="ECO:0000313" key="3">
    <source>
        <dbReference type="EMBL" id="EKC21959.1"/>
    </source>
</evidence>
<sequence length="295" mass="31331">MQFAVFLLFGIVGLSVQQCSNVNRFCRETASGFDCALKRDPCSCISLCGVADNKIVDIGRATHRIFASEKIIVHQQSSTVFTRMPCQEPSTTDSISITYASPASETSATGGDDRGSSPSEEPIPSGEPVPTALTLQTSIEPPERSEAPEVETSERTEAAQTSEAPETSVPATGGRHFHTGLQSTPTPSSGTATTTIPGSSNPQEEAGVETTGCRHHYPGREEESTTPVEEGARSTGRIGNCTHPSSTGSTPPDVSPSSTTLILAHNIKKTVITITYSITTSNFPYLHPTFTTFKY</sequence>
<evidence type="ECO:0000256" key="2">
    <source>
        <dbReference type="SAM" id="SignalP"/>
    </source>
</evidence>
<feature type="compositionally biased region" description="Polar residues" evidence="1">
    <location>
        <begin position="88"/>
        <end position="109"/>
    </location>
</feature>
<feature type="compositionally biased region" description="Basic and acidic residues" evidence="1">
    <location>
        <begin position="141"/>
        <end position="157"/>
    </location>
</feature>
<keyword evidence="2" id="KW-0732">Signal</keyword>